<proteinExistence type="inferred from homology"/>
<evidence type="ECO:0000256" key="1">
    <source>
        <dbReference type="ARBA" id="ARBA00010641"/>
    </source>
</evidence>
<dbReference type="InterPro" id="IPR039425">
    <property type="entry name" value="RNA_pol_sigma-70-like"/>
</dbReference>
<dbReference type="Gene3D" id="1.10.10.10">
    <property type="entry name" value="Winged helix-like DNA-binding domain superfamily/Winged helix DNA-binding domain"/>
    <property type="match status" value="1"/>
</dbReference>
<reference evidence="8" key="1">
    <citation type="submission" date="2023-02" db="EMBL/GenBank/DDBJ databases">
        <title>Pathogen: clinical or host-associated sample.</title>
        <authorList>
            <person name="Hergert J."/>
            <person name="Casey R."/>
            <person name="Wagner J."/>
            <person name="Young E.L."/>
            <person name="Oakeson K.F."/>
        </authorList>
    </citation>
    <scope>NUCLEOTIDE SEQUENCE</scope>
    <source>
        <strain evidence="8">2022CK-00830</strain>
    </source>
</reference>
<protein>
    <submittedName>
        <fullName evidence="8">Sigma-70 family RNA polymerase sigma factor</fullName>
    </submittedName>
</protein>
<comment type="similarity">
    <text evidence="1">Belongs to the sigma-70 factor family. ECF subfamily.</text>
</comment>
<dbReference type="InterPro" id="IPR036388">
    <property type="entry name" value="WH-like_DNA-bd_sf"/>
</dbReference>
<evidence type="ECO:0000256" key="3">
    <source>
        <dbReference type="ARBA" id="ARBA00023082"/>
    </source>
</evidence>
<keyword evidence="3" id="KW-0731">Sigma factor</keyword>
<sequence>MNISRLVRQAQRGNKEALLQLIVADQDAYYRLAYKYMGNQHDAMDAMEDMIVTLYEKLDQLQKREAFYSWSKTILVNHCRSLLRKKEKWILMDGDQEPLIANLTEEDPYLQIESETDLRELLSRLSPRQREAIELRYIHDLPYQAIADMTNTPMGTIKSRISQGLVKLKSMIGGDRYENDRGEITRTQAGLGQNAGTARAGEQTS</sequence>
<evidence type="ECO:0000259" key="6">
    <source>
        <dbReference type="Pfam" id="PF04542"/>
    </source>
</evidence>
<dbReference type="PANTHER" id="PTHR43133">
    <property type="entry name" value="RNA POLYMERASE ECF-TYPE SIGMA FACTO"/>
    <property type="match status" value="1"/>
</dbReference>
<dbReference type="Pfam" id="PF08281">
    <property type="entry name" value="Sigma70_r4_2"/>
    <property type="match status" value="1"/>
</dbReference>
<dbReference type="PANTHER" id="PTHR43133:SF60">
    <property type="entry name" value="RNA POLYMERASE SIGMA FACTOR SIGV"/>
    <property type="match status" value="1"/>
</dbReference>
<evidence type="ECO:0000313" key="8">
    <source>
        <dbReference type="EMBL" id="WDH80762.1"/>
    </source>
</evidence>
<dbReference type="Gene3D" id="1.10.1740.10">
    <property type="match status" value="1"/>
</dbReference>
<evidence type="ECO:0000259" key="7">
    <source>
        <dbReference type="Pfam" id="PF08281"/>
    </source>
</evidence>
<gene>
    <name evidence="8" type="ORF">PUW23_14520</name>
</gene>
<keyword evidence="4" id="KW-0804">Transcription</keyword>
<evidence type="ECO:0000313" key="9">
    <source>
        <dbReference type="Proteomes" id="UP001220962"/>
    </source>
</evidence>
<dbReference type="GO" id="GO:0006352">
    <property type="term" value="P:DNA-templated transcription initiation"/>
    <property type="evidence" value="ECO:0007669"/>
    <property type="project" value="InterPro"/>
</dbReference>
<accession>A0AAX3MU43</accession>
<feature type="domain" description="RNA polymerase sigma-70 region 2" evidence="6">
    <location>
        <begin position="25"/>
        <end position="87"/>
    </location>
</feature>
<dbReference type="InterPro" id="IPR013249">
    <property type="entry name" value="RNA_pol_sigma70_r4_t2"/>
</dbReference>
<dbReference type="AlphaFoldDB" id="A0AAX3MU43"/>
<evidence type="ECO:0000256" key="2">
    <source>
        <dbReference type="ARBA" id="ARBA00023015"/>
    </source>
</evidence>
<dbReference type="SUPFAM" id="SSF88659">
    <property type="entry name" value="Sigma3 and sigma4 domains of RNA polymerase sigma factors"/>
    <property type="match status" value="1"/>
</dbReference>
<feature type="region of interest" description="Disordered" evidence="5">
    <location>
        <begin position="186"/>
        <end position="205"/>
    </location>
</feature>
<dbReference type="Pfam" id="PF04542">
    <property type="entry name" value="Sigma70_r2"/>
    <property type="match status" value="1"/>
</dbReference>
<evidence type="ECO:0000256" key="5">
    <source>
        <dbReference type="SAM" id="MobiDB-lite"/>
    </source>
</evidence>
<dbReference type="NCBIfam" id="TIGR02937">
    <property type="entry name" value="sigma70-ECF"/>
    <property type="match status" value="1"/>
</dbReference>
<dbReference type="RefSeq" id="WP_274358754.1">
    <property type="nucleotide sequence ID" value="NZ_CP118101.1"/>
</dbReference>
<dbReference type="Proteomes" id="UP001220962">
    <property type="component" value="Chromosome"/>
</dbReference>
<dbReference type="EMBL" id="CP118101">
    <property type="protein sequence ID" value="WDH80762.1"/>
    <property type="molecule type" value="Genomic_DNA"/>
</dbReference>
<dbReference type="GO" id="GO:0003677">
    <property type="term" value="F:DNA binding"/>
    <property type="evidence" value="ECO:0007669"/>
    <property type="project" value="InterPro"/>
</dbReference>
<dbReference type="CDD" id="cd06171">
    <property type="entry name" value="Sigma70_r4"/>
    <property type="match status" value="1"/>
</dbReference>
<dbReference type="InterPro" id="IPR014284">
    <property type="entry name" value="RNA_pol_sigma-70_dom"/>
</dbReference>
<dbReference type="GO" id="GO:0016987">
    <property type="term" value="F:sigma factor activity"/>
    <property type="evidence" value="ECO:0007669"/>
    <property type="project" value="UniProtKB-KW"/>
</dbReference>
<feature type="domain" description="RNA polymerase sigma factor 70 region 4 type 2" evidence="7">
    <location>
        <begin position="117"/>
        <end position="168"/>
    </location>
</feature>
<organism evidence="8 9">
    <name type="scientific">Paenibacillus urinalis</name>
    <dbReference type="NCBI Taxonomy" id="521520"/>
    <lineage>
        <taxon>Bacteria</taxon>
        <taxon>Bacillati</taxon>
        <taxon>Bacillota</taxon>
        <taxon>Bacilli</taxon>
        <taxon>Bacillales</taxon>
        <taxon>Paenibacillaceae</taxon>
        <taxon>Paenibacillus</taxon>
    </lineage>
</organism>
<dbReference type="InterPro" id="IPR007627">
    <property type="entry name" value="RNA_pol_sigma70_r2"/>
</dbReference>
<dbReference type="InterPro" id="IPR013325">
    <property type="entry name" value="RNA_pol_sigma_r2"/>
</dbReference>
<name>A0AAX3MU43_9BACL</name>
<dbReference type="SUPFAM" id="SSF88946">
    <property type="entry name" value="Sigma2 domain of RNA polymerase sigma factors"/>
    <property type="match status" value="1"/>
</dbReference>
<evidence type="ECO:0000256" key="4">
    <source>
        <dbReference type="ARBA" id="ARBA00023163"/>
    </source>
</evidence>
<dbReference type="InterPro" id="IPR013324">
    <property type="entry name" value="RNA_pol_sigma_r3/r4-like"/>
</dbReference>
<keyword evidence="2" id="KW-0805">Transcription regulation</keyword>